<dbReference type="GO" id="GO:0015074">
    <property type="term" value="P:DNA integration"/>
    <property type="evidence" value="ECO:0007669"/>
    <property type="project" value="InterPro"/>
</dbReference>
<evidence type="ECO:0000313" key="3">
    <source>
        <dbReference type="EMBL" id="AZI45072.1"/>
    </source>
</evidence>
<dbReference type="NCBIfam" id="NF033516">
    <property type="entry name" value="transpos_IS3"/>
    <property type="match status" value="1"/>
</dbReference>
<feature type="region of interest" description="Disordered" evidence="1">
    <location>
        <begin position="271"/>
        <end position="313"/>
    </location>
</feature>
<keyword evidence="4" id="KW-1185">Reference proteome</keyword>
<dbReference type="OrthoDB" id="68750at2"/>
<dbReference type="Gene3D" id="3.30.420.10">
    <property type="entry name" value="Ribonuclease H-like superfamily/Ribonuclease H"/>
    <property type="match status" value="1"/>
</dbReference>
<dbReference type="Proteomes" id="UP000276417">
    <property type="component" value="Plasmid unnamed2"/>
</dbReference>
<gene>
    <name evidence="3" type="ORF">EHF33_19505</name>
</gene>
<dbReference type="InterPro" id="IPR012337">
    <property type="entry name" value="RNaseH-like_sf"/>
</dbReference>
<dbReference type="Pfam" id="PF13276">
    <property type="entry name" value="HTH_21"/>
    <property type="match status" value="1"/>
</dbReference>
<protein>
    <submittedName>
        <fullName evidence="3">IS3 family transposase</fullName>
    </submittedName>
</protein>
<geneLocation type="plasmid" evidence="3 4">
    <name>unnamed2</name>
</geneLocation>
<dbReference type="PANTHER" id="PTHR46889:SF4">
    <property type="entry name" value="TRANSPOSASE INSO FOR INSERTION SEQUENCE ELEMENT IS911B-RELATED"/>
    <property type="match status" value="1"/>
</dbReference>
<dbReference type="PROSITE" id="PS50994">
    <property type="entry name" value="INTEGRASE"/>
    <property type="match status" value="1"/>
</dbReference>
<keyword evidence="3" id="KW-0614">Plasmid</keyword>
<dbReference type="InterPro" id="IPR036397">
    <property type="entry name" value="RNaseH_sf"/>
</dbReference>
<proteinExistence type="predicted"/>
<dbReference type="Pfam" id="PF00665">
    <property type="entry name" value="rve"/>
    <property type="match status" value="1"/>
</dbReference>
<name>A0A3G8YIJ9_9DEIO</name>
<feature type="domain" description="Integrase catalytic" evidence="2">
    <location>
        <begin position="141"/>
        <end position="258"/>
    </location>
</feature>
<dbReference type="GO" id="GO:0003676">
    <property type="term" value="F:nucleic acid binding"/>
    <property type="evidence" value="ECO:0007669"/>
    <property type="project" value="InterPro"/>
</dbReference>
<dbReference type="InterPro" id="IPR025948">
    <property type="entry name" value="HTH-like_dom"/>
</dbReference>
<organism evidence="3 4">
    <name type="scientific">Deinococcus psychrotolerans</name>
    <dbReference type="NCBI Taxonomy" id="2489213"/>
    <lineage>
        <taxon>Bacteria</taxon>
        <taxon>Thermotogati</taxon>
        <taxon>Deinococcota</taxon>
        <taxon>Deinococci</taxon>
        <taxon>Deinococcales</taxon>
        <taxon>Deinococcaceae</taxon>
        <taxon>Deinococcus</taxon>
    </lineage>
</organism>
<dbReference type="KEGG" id="dph:EHF33_19505"/>
<dbReference type="InterPro" id="IPR048020">
    <property type="entry name" value="Transpos_IS3"/>
</dbReference>
<dbReference type="PANTHER" id="PTHR46889">
    <property type="entry name" value="TRANSPOSASE INSF FOR INSERTION SEQUENCE IS3B-RELATED"/>
    <property type="match status" value="1"/>
</dbReference>
<sequence length="313" mass="35484">MLGRTDALEDACPLFRQATLIFRFIARHHDEFPVERVCRVLDVSISGYYALRGRPDSERIAKDRSLTARIRKSFEDSRGTYGALRIKADLCEQGEQVSRERIGRLIRQAQLVARGKQKFRTTTKAKSSHPVAENLLARNFDADDPNQKWATDITYLPTREGWLYLATVMNLYSRKIVGWALNERLHTPLVTAALGMAVERRQPPGGLLHHSDRGSQYTSEVYKEALDRLHAVQSMSEKGECWDSAVQESFFATLKTELELGKAQWAVPRHERRSSSGLRCSTTASVVTPRWATGSRRPLRSKPPSRTEPPPNP</sequence>
<dbReference type="EMBL" id="CP034186">
    <property type="protein sequence ID" value="AZI45072.1"/>
    <property type="molecule type" value="Genomic_DNA"/>
</dbReference>
<evidence type="ECO:0000256" key="1">
    <source>
        <dbReference type="SAM" id="MobiDB-lite"/>
    </source>
</evidence>
<reference evidence="3 4" key="1">
    <citation type="submission" date="2018-11" db="EMBL/GenBank/DDBJ databases">
        <title>Deinococcus shelandsis sp. nov., isolated from South Shetland Islands soil of Antarctica.</title>
        <authorList>
            <person name="Tian J."/>
        </authorList>
    </citation>
    <scope>NUCLEOTIDE SEQUENCE [LARGE SCALE GENOMIC DNA]</scope>
    <source>
        <strain evidence="3 4">S14-83T</strain>
        <plasmid evidence="3 4">unnamed2</plasmid>
    </source>
</reference>
<dbReference type="AlphaFoldDB" id="A0A3G8YIJ9"/>
<evidence type="ECO:0000259" key="2">
    <source>
        <dbReference type="PROSITE" id="PS50994"/>
    </source>
</evidence>
<feature type="compositionally biased region" description="Polar residues" evidence="1">
    <location>
        <begin position="275"/>
        <end position="286"/>
    </location>
</feature>
<accession>A0A3G8YIJ9</accession>
<dbReference type="InterPro" id="IPR001584">
    <property type="entry name" value="Integrase_cat-core"/>
</dbReference>
<dbReference type="InterPro" id="IPR050900">
    <property type="entry name" value="Transposase_IS3/IS150/IS904"/>
</dbReference>
<dbReference type="SUPFAM" id="SSF53098">
    <property type="entry name" value="Ribonuclease H-like"/>
    <property type="match status" value="1"/>
</dbReference>
<evidence type="ECO:0000313" key="4">
    <source>
        <dbReference type="Proteomes" id="UP000276417"/>
    </source>
</evidence>